<keyword evidence="5" id="KW-1185">Reference proteome</keyword>
<feature type="domain" description="Ig-like" evidence="3">
    <location>
        <begin position="91"/>
        <end position="193"/>
    </location>
</feature>
<accession>A0ABT0FJQ1</accession>
<feature type="region of interest" description="Disordered" evidence="1">
    <location>
        <begin position="14"/>
        <end position="60"/>
    </location>
</feature>
<evidence type="ECO:0000256" key="2">
    <source>
        <dbReference type="SAM" id="Phobius"/>
    </source>
</evidence>
<sequence>MTLLHVPARSAGPVRFGPGIDTQEQRPETTAERIWRSGRGEPGGATRATRATGRGGRASRSRRWRTLSAAALFAVIMAGAVLAWFKLSDAPDLVVASAEVKAAKKSYGCDGTALLTATVVTNGAPGEIAYEWHKNLDKDVVRGTLQTRSGQTSYQLPLRWSLHGKSTAKATATLRILAPGPARTAKASFTYKC</sequence>
<evidence type="ECO:0000313" key="4">
    <source>
        <dbReference type="EMBL" id="MCK2212528.1"/>
    </source>
</evidence>
<protein>
    <recommendedName>
        <fullName evidence="3">Ig-like domain-containing protein</fullName>
    </recommendedName>
</protein>
<dbReference type="InterPro" id="IPR007110">
    <property type="entry name" value="Ig-like_dom"/>
</dbReference>
<feature type="transmembrane region" description="Helical" evidence="2">
    <location>
        <begin position="64"/>
        <end position="85"/>
    </location>
</feature>
<keyword evidence="2" id="KW-0812">Transmembrane</keyword>
<reference evidence="4 5" key="1">
    <citation type="submission" date="2022-04" db="EMBL/GenBank/DDBJ databases">
        <title>Genome draft of Actinomadura sp. ATCC 31491.</title>
        <authorList>
            <person name="Shi X."/>
            <person name="Du Y."/>
        </authorList>
    </citation>
    <scope>NUCLEOTIDE SEQUENCE [LARGE SCALE GENOMIC DNA]</scope>
    <source>
        <strain evidence="4 5">ATCC 31491</strain>
    </source>
</reference>
<evidence type="ECO:0000313" key="5">
    <source>
        <dbReference type="Proteomes" id="UP001317259"/>
    </source>
</evidence>
<dbReference type="PROSITE" id="PS50835">
    <property type="entry name" value="IG_LIKE"/>
    <property type="match status" value="1"/>
</dbReference>
<evidence type="ECO:0000256" key="1">
    <source>
        <dbReference type="SAM" id="MobiDB-lite"/>
    </source>
</evidence>
<proteinExistence type="predicted"/>
<dbReference type="RefSeq" id="WP_247815135.1">
    <property type="nucleotide sequence ID" value="NZ_JAKRKC020000001.1"/>
</dbReference>
<dbReference type="EMBL" id="JAKRKC020000001">
    <property type="protein sequence ID" value="MCK2212528.1"/>
    <property type="molecule type" value="Genomic_DNA"/>
</dbReference>
<evidence type="ECO:0000259" key="3">
    <source>
        <dbReference type="PROSITE" id="PS50835"/>
    </source>
</evidence>
<name>A0ABT0FJQ1_9ACTN</name>
<keyword evidence="2" id="KW-0472">Membrane</keyword>
<keyword evidence="2" id="KW-1133">Transmembrane helix</keyword>
<dbReference type="Proteomes" id="UP001317259">
    <property type="component" value="Unassembled WGS sequence"/>
</dbReference>
<comment type="caution">
    <text evidence="4">The sequence shown here is derived from an EMBL/GenBank/DDBJ whole genome shotgun (WGS) entry which is preliminary data.</text>
</comment>
<feature type="compositionally biased region" description="Basic and acidic residues" evidence="1">
    <location>
        <begin position="23"/>
        <end position="39"/>
    </location>
</feature>
<gene>
    <name evidence="4" type="ORF">MF672_001740</name>
</gene>
<organism evidence="4 5">
    <name type="scientific">Actinomadura luzonensis</name>
    <dbReference type="NCBI Taxonomy" id="2805427"/>
    <lineage>
        <taxon>Bacteria</taxon>
        <taxon>Bacillati</taxon>
        <taxon>Actinomycetota</taxon>
        <taxon>Actinomycetes</taxon>
        <taxon>Streptosporangiales</taxon>
        <taxon>Thermomonosporaceae</taxon>
        <taxon>Actinomadura</taxon>
    </lineage>
</organism>